<evidence type="ECO:0000313" key="3">
    <source>
        <dbReference type="EMBL" id="WZH50350.1"/>
    </source>
</evidence>
<gene>
    <name evidence="3" type="ORF">QYS62_011594</name>
</gene>
<accession>A0ABZ2XD44</accession>
<feature type="signal peptide" evidence="1">
    <location>
        <begin position="1"/>
        <end position="21"/>
    </location>
</feature>
<keyword evidence="4" id="KW-1185">Reference proteome</keyword>
<name>A0ABZ2XD44_9HYPO</name>
<reference evidence="3 4" key="1">
    <citation type="submission" date="2024-04" db="EMBL/GenBank/DDBJ databases">
        <title>Complete genome sequence of Fusarium acuminatum.</title>
        <authorList>
            <person name="Lan B."/>
        </authorList>
    </citation>
    <scope>NUCLEOTIDE SEQUENCE [LARGE SCALE GENOMIC DNA]</scope>
    <source>
        <strain evidence="3">1A</strain>
    </source>
</reference>
<protein>
    <submittedName>
        <fullName evidence="3">GH16 domain-containing protein</fullName>
    </submittedName>
</protein>
<proteinExistence type="predicted"/>
<dbReference type="InterPro" id="IPR000757">
    <property type="entry name" value="Beta-glucanase-like"/>
</dbReference>
<dbReference type="InterPro" id="IPR013320">
    <property type="entry name" value="ConA-like_dom_sf"/>
</dbReference>
<dbReference type="Pfam" id="PF26113">
    <property type="entry name" value="GH16_XgeA"/>
    <property type="match status" value="1"/>
</dbReference>
<dbReference type="PROSITE" id="PS51762">
    <property type="entry name" value="GH16_2"/>
    <property type="match status" value="1"/>
</dbReference>
<organism evidence="3 4">
    <name type="scientific">Fusarium acuminatum</name>
    <dbReference type="NCBI Taxonomy" id="5515"/>
    <lineage>
        <taxon>Eukaryota</taxon>
        <taxon>Fungi</taxon>
        <taxon>Dikarya</taxon>
        <taxon>Ascomycota</taxon>
        <taxon>Pezizomycotina</taxon>
        <taxon>Sordariomycetes</taxon>
        <taxon>Hypocreomycetidae</taxon>
        <taxon>Hypocreales</taxon>
        <taxon>Nectriaceae</taxon>
        <taxon>Fusarium</taxon>
        <taxon>Fusarium tricinctum species complex</taxon>
    </lineage>
</organism>
<dbReference type="Gene3D" id="2.60.120.200">
    <property type="match status" value="1"/>
</dbReference>
<dbReference type="PANTHER" id="PTHR10963:SF24">
    <property type="entry name" value="GLYCOSIDASE C21B10.07-RELATED"/>
    <property type="match status" value="1"/>
</dbReference>
<sequence>MRIFALAIGVAALVQGTTVSAQYTLSNRYGSSNFFSTFIFFNEDDPTHGFVEYVDAATAKSQGLVRFVDNAIYMGVDYKTQNPQNGRKSVRVYSQQSFTHGLFIADIAHMPGSIPGVWPAFWMLGPDWPTSGEIDIVEGVNTQTHNRIYLHTGPGCVVTNEGSDQSTFLLGEDCGAPEGCGQITSESQNYGDGFNNIKGGVYATEWTSEYIAVWFFQRGLVPGDIRSGLPDPFSWGPATARFNGGDGCHLDDHFKDHRIVFDTTFCGDWAGSPDVWDVNPETAALGECKNYIASNPSHLQGAYWLINSVEVYQQVDR</sequence>
<evidence type="ECO:0000256" key="1">
    <source>
        <dbReference type="SAM" id="SignalP"/>
    </source>
</evidence>
<dbReference type="EMBL" id="CP151267">
    <property type="protein sequence ID" value="WZH50350.1"/>
    <property type="molecule type" value="Genomic_DNA"/>
</dbReference>
<evidence type="ECO:0000259" key="2">
    <source>
        <dbReference type="PROSITE" id="PS51762"/>
    </source>
</evidence>
<dbReference type="SUPFAM" id="SSF49899">
    <property type="entry name" value="Concanavalin A-like lectins/glucanases"/>
    <property type="match status" value="1"/>
</dbReference>
<keyword evidence="1" id="KW-0732">Signal</keyword>
<dbReference type="InterPro" id="IPR050546">
    <property type="entry name" value="Glycosyl_Hydrlase_16"/>
</dbReference>
<dbReference type="CDD" id="cd02181">
    <property type="entry name" value="GH16_fungal_Lam16A_glucanase"/>
    <property type="match status" value="1"/>
</dbReference>
<evidence type="ECO:0000313" key="4">
    <source>
        <dbReference type="Proteomes" id="UP001489902"/>
    </source>
</evidence>
<feature type="chain" id="PRO_5045152736" evidence="1">
    <location>
        <begin position="22"/>
        <end position="317"/>
    </location>
</feature>
<dbReference type="Proteomes" id="UP001489902">
    <property type="component" value="Chromosome 8"/>
</dbReference>
<feature type="domain" description="GH16" evidence="2">
    <location>
        <begin position="12"/>
        <end position="278"/>
    </location>
</feature>
<dbReference type="PANTHER" id="PTHR10963">
    <property type="entry name" value="GLYCOSYL HYDROLASE-RELATED"/>
    <property type="match status" value="1"/>
</dbReference>